<feature type="region of interest" description="Disordered" evidence="10">
    <location>
        <begin position="151"/>
        <end position="203"/>
    </location>
</feature>
<sequence length="203" mass="23088">MAGSQRFGVILRRVLYGQRGYSTQPVEGATLWARLDASVEKAIPEKFRPLWNHPAGMKTIFFWAPTFKWCLVIAGIADYTRPAEKLSWRQSGALCTTGVIWSRYSLVIVPKNWNLFSVNFFLALTGGFQLLRIYLYQKNLRKEDPEKYEQLYGRRGPRRADGETPCPAERRHGGRRKIGEKAELETSAVVTTSEATAAEEVKT</sequence>
<dbReference type="GO" id="GO:0005743">
    <property type="term" value="C:mitochondrial inner membrane"/>
    <property type="evidence" value="ECO:0007669"/>
    <property type="project" value="UniProtKB-SubCell"/>
</dbReference>
<feature type="compositionally biased region" description="Low complexity" evidence="10">
    <location>
        <begin position="185"/>
        <end position="203"/>
    </location>
</feature>
<dbReference type="GO" id="GO:0006850">
    <property type="term" value="P:pyruvate import into mitochondria"/>
    <property type="evidence" value="ECO:0007669"/>
    <property type="project" value="InterPro"/>
</dbReference>
<keyword evidence="3 9" id="KW-0813">Transport</keyword>
<dbReference type="PANTHER" id="PTHR14154">
    <property type="entry name" value="UPF0041 BRAIN PROTEIN 44-RELATED"/>
    <property type="match status" value="1"/>
</dbReference>
<keyword evidence="5 9" id="KW-0999">Mitochondrion inner membrane</keyword>
<evidence type="ECO:0000313" key="11">
    <source>
        <dbReference type="EMBL" id="PIK38455.1"/>
    </source>
</evidence>
<dbReference type="AlphaFoldDB" id="A0A2G8JRZ8"/>
<keyword evidence="4" id="KW-0812">Transmembrane</keyword>
<comment type="function">
    <text evidence="9">Mediates the uptake of pyruvate into mitochondria.</text>
</comment>
<reference evidence="11 12" key="1">
    <citation type="journal article" date="2017" name="PLoS Biol.">
        <title>The sea cucumber genome provides insights into morphological evolution and visceral regeneration.</title>
        <authorList>
            <person name="Zhang X."/>
            <person name="Sun L."/>
            <person name="Yuan J."/>
            <person name="Sun Y."/>
            <person name="Gao Y."/>
            <person name="Zhang L."/>
            <person name="Li S."/>
            <person name="Dai H."/>
            <person name="Hamel J.F."/>
            <person name="Liu C."/>
            <person name="Yu Y."/>
            <person name="Liu S."/>
            <person name="Lin W."/>
            <person name="Guo K."/>
            <person name="Jin S."/>
            <person name="Xu P."/>
            <person name="Storey K.B."/>
            <person name="Huan P."/>
            <person name="Zhang T."/>
            <person name="Zhou Y."/>
            <person name="Zhang J."/>
            <person name="Lin C."/>
            <person name="Li X."/>
            <person name="Xing L."/>
            <person name="Huo D."/>
            <person name="Sun M."/>
            <person name="Wang L."/>
            <person name="Mercier A."/>
            <person name="Li F."/>
            <person name="Yang H."/>
            <person name="Xiang J."/>
        </authorList>
    </citation>
    <scope>NUCLEOTIDE SEQUENCE [LARGE SCALE GENOMIC DNA]</scope>
    <source>
        <strain evidence="11">Shaxun</strain>
        <tissue evidence="11">Muscle</tissue>
    </source>
</reference>
<evidence type="ECO:0000256" key="6">
    <source>
        <dbReference type="ARBA" id="ARBA00022989"/>
    </source>
</evidence>
<organism evidence="11 12">
    <name type="scientific">Stichopus japonicus</name>
    <name type="common">Sea cucumber</name>
    <dbReference type="NCBI Taxonomy" id="307972"/>
    <lineage>
        <taxon>Eukaryota</taxon>
        <taxon>Metazoa</taxon>
        <taxon>Echinodermata</taxon>
        <taxon>Eleutherozoa</taxon>
        <taxon>Echinozoa</taxon>
        <taxon>Holothuroidea</taxon>
        <taxon>Aspidochirotacea</taxon>
        <taxon>Aspidochirotida</taxon>
        <taxon>Stichopodidae</taxon>
        <taxon>Apostichopus</taxon>
    </lineage>
</organism>
<gene>
    <name evidence="11" type="ORF">BSL78_24701</name>
</gene>
<evidence type="ECO:0000256" key="9">
    <source>
        <dbReference type="RuleBase" id="RU363100"/>
    </source>
</evidence>
<evidence type="ECO:0000256" key="7">
    <source>
        <dbReference type="ARBA" id="ARBA00023128"/>
    </source>
</evidence>
<comment type="similarity">
    <text evidence="2 9">Belongs to the mitochondrial pyruvate carrier (MPC) (TC 2.A.105) family.</text>
</comment>
<comment type="subcellular location">
    <subcellularLocation>
        <location evidence="1 9">Mitochondrion inner membrane</location>
        <topology evidence="1 9">Multi-pass membrane protein</topology>
    </subcellularLocation>
</comment>
<protein>
    <recommendedName>
        <fullName evidence="9">Mitochondrial pyruvate carrier</fullName>
    </recommendedName>
</protein>
<evidence type="ECO:0000256" key="4">
    <source>
        <dbReference type="ARBA" id="ARBA00022692"/>
    </source>
</evidence>
<dbReference type="Proteomes" id="UP000230750">
    <property type="component" value="Unassembled WGS sequence"/>
</dbReference>
<evidence type="ECO:0000256" key="5">
    <source>
        <dbReference type="ARBA" id="ARBA00022792"/>
    </source>
</evidence>
<name>A0A2G8JRZ8_STIJA</name>
<evidence type="ECO:0000313" key="12">
    <source>
        <dbReference type="Proteomes" id="UP000230750"/>
    </source>
</evidence>
<accession>A0A2G8JRZ8</accession>
<comment type="caution">
    <text evidence="11">The sequence shown here is derived from an EMBL/GenBank/DDBJ whole genome shotgun (WGS) entry which is preliminary data.</text>
</comment>
<dbReference type="EMBL" id="MRZV01001356">
    <property type="protein sequence ID" value="PIK38455.1"/>
    <property type="molecule type" value="Genomic_DNA"/>
</dbReference>
<dbReference type="OrthoDB" id="869189at2759"/>
<evidence type="ECO:0000256" key="8">
    <source>
        <dbReference type="ARBA" id="ARBA00023136"/>
    </source>
</evidence>
<evidence type="ECO:0000256" key="2">
    <source>
        <dbReference type="ARBA" id="ARBA00006416"/>
    </source>
</evidence>
<evidence type="ECO:0000256" key="3">
    <source>
        <dbReference type="ARBA" id="ARBA00022448"/>
    </source>
</evidence>
<evidence type="ECO:0000256" key="10">
    <source>
        <dbReference type="SAM" id="MobiDB-lite"/>
    </source>
</evidence>
<proteinExistence type="inferred from homology"/>
<keyword evidence="8" id="KW-0472">Membrane</keyword>
<dbReference type="STRING" id="307972.A0A2G8JRZ8"/>
<dbReference type="InterPro" id="IPR005336">
    <property type="entry name" value="MPC"/>
</dbReference>
<keyword evidence="12" id="KW-1185">Reference proteome</keyword>
<dbReference type="Pfam" id="PF03650">
    <property type="entry name" value="MPC"/>
    <property type="match status" value="1"/>
</dbReference>
<evidence type="ECO:0000256" key="1">
    <source>
        <dbReference type="ARBA" id="ARBA00004448"/>
    </source>
</evidence>
<keyword evidence="6" id="KW-1133">Transmembrane helix</keyword>
<keyword evidence="7 9" id="KW-0496">Mitochondrion</keyword>